<evidence type="ECO:0000313" key="6">
    <source>
        <dbReference type="Proteomes" id="UP000242188"/>
    </source>
</evidence>
<protein>
    <submittedName>
        <fullName evidence="4 5">Heat shock 70 kDa protein</fullName>
    </submittedName>
</protein>
<dbReference type="Pfam" id="PF00012">
    <property type="entry name" value="HSP70"/>
    <property type="match status" value="1"/>
</dbReference>
<dbReference type="PANTHER" id="PTHR14187:SF5">
    <property type="entry name" value="HEAT SHOCK 70 KDA PROTEIN 12A"/>
    <property type="match status" value="1"/>
</dbReference>
<dbReference type="InterPro" id="IPR018181">
    <property type="entry name" value="Heat_shock_70_CS"/>
</dbReference>
<evidence type="ECO:0000313" key="5">
    <source>
        <dbReference type="EMBL" id="OWF54173.1"/>
    </source>
</evidence>
<sequence>MATQVDKGFIVAAIDLGTTYSSHAFSYKSDYQRDPLHIHTEIWEAGNELSHKTSSVILLNPDKSFNSFGFEAEKEFTRMAEEENMAAEMLGEYYYIDSFKMRLYQETENDRVQNDIRRDTEVDDIFGKPISLVYLIETSILYLKTHLLDQLNSRGFDTTVTDVRWVITVPAVWTDQAKQIMRECAFKAGIPSNTLTLAYEPEVAALFCNHLPADQLRGADKDIFKEGERIMVVDLGGGTADVTVQEVSGDKMRSIFTVSGGPWGGSKVNAEFISFLIELFGNEVIRRLQKNDIEDYLELIREFEVKKRNTSKTQKGIDLSIRIPTALREKYEEFHQSDFKNAFTKRSRASNEEKEDVTLKKDKMNIKPDKVKRFFSKTISNITEHLTAITEQSNASVSAILMVGGFSECKLVSDAIKEAFPDHHVIIPMECDLSVIKGAVLYGHRPESITARYCHYSIGISLNKLYDPNEHVGATTFKAGKTVKCGNCFETFFRKGRIVEVGEKEAVEVHSDHRGSDREKWKYDVKEIEIFTSNNAHTKFVTDAGCNRHAIVTIDPPEGGWSQITDGKIEMEVGGTEINDFEFFNKL</sequence>
<dbReference type="STRING" id="6573.A0A1C9U2W7"/>
<dbReference type="Proteomes" id="UP000242188">
    <property type="component" value="Unassembled WGS sequence"/>
</dbReference>
<keyword evidence="2" id="KW-0547">Nucleotide-binding</keyword>
<comment type="similarity">
    <text evidence="1">Belongs to the heat shock protein 70 family.</text>
</comment>
<dbReference type="InterPro" id="IPR043129">
    <property type="entry name" value="ATPase_NBD"/>
</dbReference>
<keyword evidence="6" id="KW-1185">Reference proteome</keyword>
<dbReference type="EMBL" id="NEDP02001154">
    <property type="protein sequence ID" value="OWF54173.1"/>
    <property type="molecule type" value="Genomic_DNA"/>
</dbReference>
<name>A0A1C9U2W7_MIZYE</name>
<accession>A0A1C9U2W7</accession>
<dbReference type="Gene3D" id="3.30.420.40">
    <property type="match status" value="2"/>
</dbReference>
<reference evidence="4" key="1">
    <citation type="journal article" date="2016" name="Fish Shellfish Immunol.">
        <title>Hsp70 gene expansions in the scallop (Patinopecten yessoensis) genome and their expression regulation after exposure to the toxic dinoflagellate Alexandrium catenella.</title>
        <authorList>
            <person name="Cheng J."/>
            <person name="Xun X."/>
            <person name="Kong Y."/>
            <person name="Wang S."/>
            <person name="Yang Z."/>
            <person name="Li Y."/>
            <person name="Kong D."/>
            <person name="Wang S."/>
            <person name="Zhang L."/>
            <person name="Hu X."/>
            <person name="Bao Z."/>
        </authorList>
    </citation>
    <scope>NUCLEOTIDE SEQUENCE</scope>
    <source>
        <strain evidence="4">PYE.2307.33.HSPA12</strain>
    </source>
</reference>
<dbReference type="EMBL" id="KX085077">
    <property type="protein sequence ID" value="AOR17334.1"/>
    <property type="molecule type" value="mRNA"/>
</dbReference>
<keyword evidence="3" id="KW-0067">ATP-binding</keyword>
<evidence type="ECO:0000313" key="4">
    <source>
        <dbReference type="EMBL" id="AOR17334.1"/>
    </source>
</evidence>
<dbReference type="OrthoDB" id="2963168at2759"/>
<dbReference type="AlphaFoldDB" id="A0A1C9U2W7"/>
<evidence type="ECO:0000256" key="1">
    <source>
        <dbReference type="ARBA" id="ARBA00007381"/>
    </source>
</evidence>
<gene>
    <name evidence="5" type="ORF">KP79_PYT18919</name>
</gene>
<keyword evidence="4" id="KW-0346">Stress response</keyword>
<dbReference type="PROSITE" id="PS00297">
    <property type="entry name" value="HSP70_1"/>
    <property type="match status" value="1"/>
</dbReference>
<dbReference type="GO" id="GO:0140662">
    <property type="term" value="F:ATP-dependent protein folding chaperone"/>
    <property type="evidence" value="ECO:0007669"/>
    <property type="project" value="InterPro"/>
</dbReference>
<reference evidence="5 6" key="2">
    <citation type="journal article" date="2017" name="Nat. Ecol. Evol.">
        <title>Scallop genome provides insights into evolution of bilaterian karyotype and development.</title>
        <authorList>
            <person name="Wang S."/>
            <person name="Zhang J."/>
            <person name="Jiao W."/>
            <person name="Li J."/>
            <person name="Xun X."/>
            <person name="Sun Y."/>
            <person name="Guo X."/>
            <person name="Huan P."/>
            <person name="Dong B."/>
            <person name="Zhang L."/>
            <person name="Hu X."/>
            <person name="Sun X."/>
            <person name="Wang J."/>
            <person name="Zhao C."/>
            <person name="Wang Y."/>
            <person name="Wang D."/>
            <person name="Huang X."/>
            <person name="Wang R."/>
            <person name="Lv J."/>
            <person name="Li Y."/>
            <person name="Zhang Z."/>
            <person name="Liu B."/>
            <person name="Lu W."/>
            <person name="Hui Y."/>
            <person name="Liang J."/>
            <person name="Zhou Z."/>
            <person name="Hou R."/>
            <person name="Li X."/>
            <person name="Liu Y."/>
            <person name="Li H."/>
            <person name="Ning X."/>
            <person name="Lin Y."/>
            <person name="Zhao L."/>
            <person name="Xing Q."/>
            <person name="Dou J."/>
            <person name="Li Y."/>
            <person name="Mao J."/>
            <person name="Guo H."/>
            <person name="Dou H."/>
            <person name="Li T."/>
            <person name="Mu C."/>
            <person name="Jiang W."/>
            <person name="Fu Q."/>
            <person name="Fu X."/>
            <person name="Miao Y."/>
            <person name="Liu J."/>
            <person name="Yu Q."/>
            <person name="Li R."/>
            <person name="Liao H."/>
            <person name="Li X."/>
            <person name="Kong Y."/>
            <person name="Jiang Z."/>
            <person name="Chourrout D."/>
            <person name="Li R."/>
            <person name="Bao Z."/>
        </authorList>
    </citation>
    <scope>NUCLEOTIDE SEQUENCE [LARGE SCALE GENOMIC DNA]</scope>
    <source>
        <strain evidence="5 6">PY_sf001</strain>
    </source>
</reference>
<dbReference type="SUPFAM" id="SSF53067">
    <property type="entry name" value="Actin-like ATPase domain"/>
    <property type="match status" value="2"/>
</dbReference>
<dbReference type="InterPro" id="IPR013126">
    <property type="entry name" value="Hsp_70_fam"/>
</dbReference>
<dbReference type="GO" id="GO:0005524">
    <property type="term" value="F:ATP binding"/>
    <property type="evidence" value="ECO:0007669"/>
    <property type="project" value="UniProtKB-KW"/>
</dbReference>
<organism evidence="4">
    <name type="scientific">Mizuhopecten yessoensis</name>
    <name type="common">Japanese scallop</name>
    <name type="synonym">Patinopecten yessoensis</name>
    <dbReference type="NCBI Taxonomy" id="6573"/>
    <lineage>
        <taxon>Eukaryota</taxon>
        <taxon>Metazoa</taxon>
        <taxon>Spiralia</taxon>
        <taxon>Lophotrochozoa</taxon>
        <taxon>Mollusca</taxon>
        <taxon>Bivalvia</taxon>
        <taxon>Autobranchia</taxon>
        <taxon>Pteriomorphia</taxon>
        <taxon>Pectinida</taxon>
        <taxon>Pectinoidea</taxon>
        <taxon>Pectinidae</taxon>
        <taxon>Mizuhopecten</taxon>
    </lineage>
</organism>
<evidence type="ECO:0000256" key="3">
    <source>
        <dbReference type="ARBA" id="ARBA00022840"/>
    </source>
</evidence>
<proteinExistence type="evidence at transcript level"/>
<evidence type="ECO:0000256" key="2">
    <source>
        <dbReference type="ARBA" id="ARBA00022741"/>
    </source>
</evidence>
<dbReference type="PANTHER" id="PTHR14187">
    <property type="entry name" value="ALPHA KINASE/ELONGATION FACTOR 2 KINASE"/>
    <property type="match status" value="1"/>
</dbReference>
<dbReference type="CDD" id="cd10229">
    <property type="entry name" value="ASKHA_NBD_HSP70_HSPA12"/>
    <property type="match status" value="1"/>
</dbReference>